<dbReference type="GO" id="GO:0005829">
    <property type="term" value="C:cytosol"/>
    <property type="evidence" value="ECO:0007669"/>
    <property type="project" value="TreeGrafter"/>
</dbReference>
<dbReference type="InterPro" id="IPR016024">
    <property type="entry name" value="ARM-type_fold"/>
</dbReference>
<evidence type="ECO:0000313" key="4">
    <source>
        <dbReference type="Proteomes" id="UP000053286"/>
    </source>
</evidence>
<dbReference type="PANTHER" id="PTHR13743">
    <property type="entry name" value="BEIGE/BEACH-RELATED"/>
    <property type="match status" value="1"/>
</dbReference>
<reference evidence="3 4" key="1">
    <citation type="submission" date="2014-04" db="EMBL/GenBank/DDBJ databases">
        <title>Genome evolution of avian class.</title>
        <authorList>
            <person name="Zhang G."/>
            <person name="Li C."/>
        </authorList>
    </citation>
    <scope>NUCLEOTIDE SEQUENCE [LARGE SCALE GENOMIC DNA]</scope>
    <source>
        <strain evidence="3">BGI_AS27</strain>
    </source>
</reference>
<protein>
    <submittedName>
        <fullName evidence="3">Neurobeachin-like 2</fullName>
    </submittedName>
</protein>
<evidence type="ECO:0000259" key="2">
    <source>
        <dbReference type="Pfam" id="PF20425"/>
    </source>
</evidence>
<evidence type="ECO:0000256" key="1">
    <source>
        <dbReference type="ARBA" id="ARBA00022574"/>
    </source>
</evidence>
<proteinExistence type="predicted"/>
<dbReference type="SUPFAM" id="SSF48371">
    <property type="entry name" value="ARM repeat"/>
    <property type="match status" value="1"/>
</dbReference>
<accession>A0A087R5F3</accession>
<evidence type="ECO:0000313" key="3">
    <source>
        <dbReference type="EMBL" id="KFM08707.1"/>
    </source>
</evidence>
<dbReference type="AlphaFoldDB" id="A0A087R5F3"/>
<dbReference type="PANTHER" id="PTHR13743:SF111">
    <property type="entry name" value="NEUROBEACHIN-LIKE PROTEIN 2"/>
    <property type="match status" value="1"/>
</dbReference>
<keyword evidence="1" id="KW-0853">WD repeat</keyword>
<feature type="non-terminal residue" evidence="3">
    <location>
        <position position="1"/>
    </location>
</feature>
<dbReference type="InterPro" id="IPR011989">
    <property type="entry name" value="ARM-like"/>
</dbReference>
<feature type="domain" description="Neurobeachin alpha-solenoid region" evidence="2">
    <location>
        <begin position="118"/>
        <end position="351"/>
    </location>
</feature>
<feature type="non-terminal residue" evidence="3">
    <location>
        <position position="405"/>
    </location>
</feature>
<keyword evidence="4" id="KW-1185">Reference proteome</keyword>
<dbReference type="Pfam" id="PF20425">
    <property type="entry name" value="Neurobeachin"/>
    <property type="match status" value="1"/>
</dbReference>
<dbReference type="EMBL" id="KL226115">
    <property type="protein sequence ID" value="KFM08707.1"/>
    <property type="molecule type" value="Genomic_DNA"/>
</dbReference>
<dbReference type="GO" id="GO:0008104">
    <property type="term" value="P:intracellular protein localization"/>
    <property type="evidence" value="ECO:0007669"/>
    <property type="project" value="TreeGrafter"/>
</dbReference>
<sequence>ESFQAGGQLPETLQLRLIHLFGAVLSGSKPNALRAITPAAVEVLLGVLQRGGGGTPLVPGLLKLALRGVVAVVHVLHGSSPGAGPVPLRVLLDGYFRVLNSDLPVASLAPEAAGGLITLRVLMLDAIPAMLSCEDRPVLQAVFLSNNCFEHIIRLLQNSKVFDGSSDAIAVHAIGVLTAIMSNSPSAKEVFKERIGYAHLYEVLRSQGQPTQRLLQELLNMAVEGDHSSFPVRPIRNEQPLLILLAWLPVLACRELQVFLSGQLRRLCEASLPSRLTCVKAGMVGCLLGALATEPALPAACSENLLELLRALGSLSIRPGELRQLLRLLRHERGRGPHPYTAPVIRALSGMAWVEGPPRALQCFDLTPGMAGIMVPTVQKWPGGAFAFHAWLCLSEEEPEPPARP</sequence>
<dbReference type="GO" id="GO:0016020">
    <property type="term" value="C:membrane"/>
    <property type="evidence" value="ECO:0007669"/>
    <property type="project" value="TreeGrafter"/>
</dbReference>
<dbReference type="GO" id="GO:0019901">
    <property type="term" value="F:protein kinase binding"/>
    <property type="evidence" value="ECO:0007669"/>
    <property type="project" value="TreeGrafter"/>
</dbReference>
<dbReference type="InterPro" id="IPR050865">
    <property type="entry name" value="BEACH_Domain"/>
</dbReference>
<organism evidence="3 4">
    <name type="scientific">Aptenodytes forsteri</name>
    <name type="common">Emperor penguin</name>
    <dbReference type="NCBI Taxonomy" id="9233"/>
    <lineage>
        <taxon>Eukaryota</taxon>
        <taxon>Metazoa</taxon>
        <taxon>Chordata</taxon>
        <taxon>Craniata</taxon>
        <taxon>Vertebrata</taxon>
        <taxon>Euteleostomi</taxon>
        <taxon>Archelosauria</taxon>
        <taxon>Archosauria</taxon>
        <taxon>Dinosauria</taxon>
        <taxon>Saurischia</taxon>
        <taxon>Theropoda</taxon>
        <taxon>Coelurosauria</taxon>
        <taxon>Aves</taxon>
        <taxon>Neognathae</taxon>
        <taxon>Neoaves</taxon>
        <taxon>Aequornithes</taxon>
        <taxon>Sphenisciformes</taxon>
        <taxon>Spheniscidae</taxon>
        <taxon>Aptenodytes</taxon>
    </lineage>
</organism>
<dbReference type="InterPro" id="IPR046852">
    <property type="entry name" value="Neurobeachin_a-sol"/>
</dbReference>
<dbReference type="Proteomes" id="UP000053286">
    <property type="component" value="Unassembled WGS sequence"/>
</dbReference>
<dbReference type="Gene3D" id="1.25.10.10">
    <property type="entry name" value="Leucine-rich Repeat Variant"/>
    <property type="match status" value="1"/>
</dbReference>
<name>A0A087R5F3_APTFO</name>
<gene>
    <name evidence="3" type="ORF">AS27_11509</name>
</gene>
<dbReference type="STRING" id="9233.A0A087R5F3"/>